<dbReference type="GO" id="GO:0019899">
    <property type="term" value="F:enzyme binding"/>
    <property type="evidence" value="ECO:0007669"/>
    <property type="project" value="UniProtKB-ARBA"/>
</dbReference>
<dbReference type="InterPro" id="IPR001878">
    <property type="entry name" value="Znf_CCHC"/>
</dbReference>
<evidence type="ECO:0000256" key="1">
    <source>
        <dbReference type="ARBA" id="ARBA00012493"/>
    </source>
</evidence>
<evidence type="ECO:0000256" key="7">
    <source>
        <dbReference type="ARBA" id="ARBA00022759"/>
    </source>
</evidence>
<dbReference type="InterPro" id="IPR043128">
    <property type="entry name" value="Rev_trsase/Diguanyl_cyclase"/>
</dbReference>
<dbReference type="Pfam" id="PF00078">
    <property type="entry name" value="RVT_1"/>
    <property type="match status" value="1"/>
</dbReference>
<feature type="domain" description="RNase H type-1" evidence="16">
    <location>
        <begin position="1215"/>
        <end position="1303"/>
    </location>
</feature>
<dbReference type="CDD" id="cd09274">
    <property type="entry name" value="RNase_HI_RT_Ty3"/>
    <property type="match status" value="1"/>
</dbReference>
<keyword evidence="7" id="KW-0378">Hydrolase</keyword>
<dbReference type="GO" id="GO:0008270">
    <property type="term" value="F:zinc ion binding"/>
    <property type="evidence" value="ECO:0007669"/>
    <property type="project" value="UniProtKB-KW"/>
</dbReference>
<evidence type="ECO:0000256" key="9">
    <source>
        <dbReference type="ARBA" id="ARBA00023125"/>
    </source>
</evidence>
<dbReference type="Gene3D" id="3.30.70.270">
    <property type="match status" value="2"/>
</dbReference>
<proteinExistence type="predicted"/>
<evidence type="ECO:0000256" key="8">
    <source>
        <dbReference type="ARBA" id="ARBA00022918"/>
    </source>
</evidence>
<dbReference type="PROSITE" id="PS50878">
    <property type="entry name" value="RT_POL"/>
    <property type="match status" value="1"/>
</dbReference>
<keyword evidence="4" id="KW-0548">Nucleotidyltransferase</keyword>
<name>A0A914XSF5_9BILA</name>
<evidence type="ECO:0000256" key="2">
    <source>
        <dbReference type="ARBA" id="ARBA00022670"/>
    </source>
</evidence>
<dbReference type="CDD" id="cd01647">
    <property type="entry name" value="RT_LTR"/>
    <property type="match status" value="1"/>
</dbReference>
<evidence type="ECO:0000259" key="16">
    <source>
        <dbReference type="PROSITE" id="PS50879"/>
    </source>
</evidence>
<keyword evidence="10" id="KW-0233">DNA recombination</keyword>
<feature type="region of interest" description="Disordered" evidence="13">
    <location>
        <begin position="514"/>
        <end position="555"/>
    </location>
</feature>
<sequence length="1303" mass="145050">MDYHKHHQLNRDQNLDLEGPRRRPFIAENVVRKALGVKVDRFGEECSRFEQDGIYDNDGKAINIDNDISLMDGNNAGYKKEFALAPVHAFVGMIGDEDFFGSGGGDDLRNVVNQPPVDEEDHIKETEDAEPKSIANARSLVAEAREFCVTITAEIRKANVKLKTMNHPRDMIDEESIETLNSMLNGSLSILLEGMLSREASISLLQQDFNELNSYHQNLKEELAYSDSVVARLQNEQKGLSAGTKKRLIGFGCNTVEDLINKHMILQDRFEVLERNIDNRSRISGDSRATSHISLTEKCLNPQAQLMQMEKNKGMSFFIDKKGVSADIKVQLPMPEKFTGKSRTELERFFKLYEAGTNSRGWGDDERAVFLGSYIPRLQLYHDSLTKRNASYKEMKEELLNALGSDGAIATFNMRSQLDRVTKAPNKLYKQLFEEIEMQVTEAFGADCDSREDELKKILLRLTEDDPDPVYRTVVITNVNASYFKLKELVLGMEASQVMHKKVKSEGIRSSLAKANVQVRSSTGKSDVVTPKPQAGGQQSGSGSQQSFSRPQGGSGCFQCHKPGHLARDCPERKPEGTNYVKLEDMKLCVSGIVPVGNVDAKGSLEEPLFGKQALLDVWFDGFKVNALMDSGASTSIIKDTVVGQILSAKDKDGCRIVELPRESYEDKRLIGADGNALMVVNCVKIPIAWGTCPTKVAKFFVVRGLQQNALIGTNVLQDDAGWIEALGSALKSGVKGIQSVGVVQESQKQAFINRVGYDVVAAKTIVIPPQTKVFVKVKTPKTGSVSLIESKRVGIESGVCRSRKGAAWMEFSNQSNELEVVEKGEVVGEAWPTRIVHDIPVEGTNESILTVEADEGQRSFNVKELLDLSAPAFSAEGKLKLTHLVEKYHQAFAASDDEFGKTTVTEHVIDTGDARPIKQPARPVPVPMIPEVKRLVESLLKQRAIERSSSPWNSPVVLVMKKDGSIRMCVDYRRLNAVTKKDAYPLPNQDALLMSLRNKKFFTALDLASGYYQIPMADKDKYKTAFSVLGELFHFLVLPFGMSTSPACFNRMMRIVFGDLIGESVFVYLDDILLATETEVEHLFLLEEILRRLIKFKLMLKPKKCEIARTELCYLGHVISDRGVELGKDKVAKVQNFPPPRSVSQVRQFIGLASYHRKFIQGFSTIASPLLALTRKDTKFCWGDTEQEAFDALKEKLVTAPILAQPDYESAIDGSKPFIIWTDASKTGVGAVLTQEDDDKRLHPLFYVSKACSEAERNYSITQLEALAVVVAMRKLRTLVMGAKVIIRTDHQPLMGLVTRIP</sequence>
<keyword evidence="2" id="KW-0645">Protease</keyword>
<dbReference type="GO" id="GO:0003964">
    <property type="term" value="F:RNA-directed DNA polymerase activity"/>
    <property type="evidence" value="ECO:0007669"/>
    <property type="project" value="UniProtKB-KW"/>
</dbReference>
<evidence type="ECO:0000313" key="18">
    <source>
        <dbReference type="WBParaSite" id="PSU_v2.g10205.t1"/>
    </source>
</evidence>
<dbReference type="GO" id="GO:0003677">
    <property type="term" value="F:DNA binding"/>
    <property type="evidence" value="ECO:0007669"/>
    <property type="project" value="UniProtKB-KW"/>
</dbReference>
<accession>A0A914XSF5</accession>
<dbReference type="FunFam" id="3.10.20.370:FF:000001">
    <property type="entry name" value="Retrovirus-related Pol polyprotein from transposon 17.6-like protein"/>
    <property type="match status" value="1"/>
</dbReference>
<evidence type="ECO:0000256" key="5">
    <source>
        <dbReference type="ARBA" id="ARBA00022722"/>
    </source>
</evidence>
<dbReference type="SUPFAM" id="SSF57756">
    <property type="entry name" value="Retrovirus zinc finger-like domains"/>
    <property type="match status" value="1"/>
</dbReference>
<dbReference type="Gene3D" id="3.10.10.10">
    <property type="entry name" value="HIV Type 1 Reverse Transcriptase, subunit A, domain 1"/>
    <property type="match status" value="1"/>
</dbReference>
<dbReference type="SMART" id="SM00343">
    <property type="entry name" value="ZnF_C2HC"/>
    <property type="match status" value="1"/>
</dbReference>
<keyword evidence="7" id="KW-0255">Endonuclease</keyword>
<dbReference type="InterPro" id="IPR041577">
    <property type="entry name" value="RT_RNaseH_2"/>
</dbReference>
<feature type="compositionally biased region" description="Low complexity" evidence="13">
    <location>
        <begin position="534"/>
        <end position="552"/>
    </location>
</feature>
<dbReference type="GO" id="GO:0004523">
    <property type="term" value="F:RNA-DNA hybrid ribonuclease activity"/>
    <property type="evidence" value="ECO:0007669"/>
    <property type="project" value="InterPro"/>
</dbReference>
<dbReference type="SUPFAM" id="SSF50630">
    <property type="entry name" value="Acid proteases"/>
    <property type="match status" value="1"/>
</dbReference>
<keyword evidence="6" id="KW-0064">Aspartyl protease</keyword>
<evidence type="ECO:0000256" key="3">
    <source>
        <dbReference type="ARBA" id="ARBA00022679"/>
    </source>
</evidence>
<evidence type="ECO:0000256" key="13">
    <source>
        <dbReference type="SAM" id="MobiDB-lite"/>
    </source>
</evidence>
<evidence type="ECO:0000259" key="15">
    <source>
        <dbReference type="PROSITE" id="PS50878"/>
    </source>
</evidence>
<evidence type="ECO:0000259" key="14">
    <source>
        <dbReference type="PROSITE" id="PS50158"/>
    </source>
</evidence>
<organism evidence="17 18">
    <name type="scientific">Panagrolaimus superbus</name>
    <dbReference type="NCBI Taxonomy" id="310955"/>
    <lineage>
        <taxon>Eukaryota</taxon>
        <taxon>Metazoa</taxon>
        <taxon>Ecdysozoa</taxon>
        <taxon>Nematoda</taxon>
        <taxon>Chromadorea</taxon>
        <taxon>Rhabditida</taxon>
        <taxon>Tylenchina</taxon>
        <taxon>Panagrolaimomorpha</taxon>
        <taxon>Panagrolaimoidea</taxon>
        <taxon>Panagrolaimidae</taxon>
        <taxon>Panagrolaimus</taxon>
    </lineage>
</organism>
<evidence type="ECO:0000256" key="10">
    <source>
        <dbReference type="ARBA" id="ARBA00023172"/>
    </source>
</evidence>
<dbReference type="GO" id="GO:0006508">
    <property type="term" value="P:proteolysis"/>
    <property type="evidence" value="ECO:0007669"/>
    <property type="project" value="UniProtKB-KW"/>
</dbReference>
<dbReference type="InterPro" id="IPR000477">
    <property type="entry name" value="RT_dom"/>
</dbReference>
<keyword evidence="12" id="KW-0479">Metal-binding</keyword>
<feature type="domain" description="CCHC-type" evidence="14">
    <location>
        <begin position="557"/>
        <end position="572"/>
    </location>
</feature>
<keyword evidence="12" id="KW-0862">Zinc</keyword>
<dbReference type="PANTHER" id="PTHR37984">
    <property type="entry name" value="PROTEIN CBG26694"/>
    <property type="match status" value="1"/>
</dbReference>
<dbReference type="Pfam" id="PF17919">
    <property type="entry name" value="RT_RNaseH_2"/>
    <property type="match status" value="1"/>
</dbReference>
<keyword evidence="12" id="KW-0863">Zinc-finger</keyword>
<dbReference type="PROSITE" id="PS50158">
    <property type="entry name" value="ZF_CCHC"/>
    <property type="match status" value="1"/>
</dbReference>
<dbReference type="InterPro" id="IPR050951">
    <property type="entry name" value="Retrovirus_Pol_polyprotein"/>
</dbReference>
<dbReference type="Gene3D" id="3.10.20.370">
    <property type="match status" value="1"/>
</dbReference>
<keyword evidence="9" id="KW-0238">DNA-binding</keyword>
<dbReference type="Pfam" id="PF00098">
    <property type="entry name" value="zf-CCHC"/>
    <property type="match status" value="1"/>
</dbReference>
<protein>
    <recommendedName>
        <fullName evidence="1">RNA-directed DNA polymerase</fullName>
        <ecNumber evidence="1">2.7.7.49</ecNumber>
    </recommendedName>
</protein>
<dbReference type="InterPro" id="IPR021109">
    <property type="entry name" value="Peptidase_aspartic_dom_sf"/>
</dbReference>
<evidence type="ECO:0000256" key="11">
    <source>
        <dbReference type="ARBA" id="ARBA00023268"/>
    </source>
</evidence>
<evidence type="ECO:0000256" key="4">
    <source>
        <dbReference type="ARBA" id="ARBA00022695"/>
    </source>
</evidence>
<dbReference type="Gene3D" id="4.10.60.10">
    <property type="entry name" value="Zinc finger, CCHC-type"/>
    <property type="match status" value="1"/>
</dbReference>
<keyword evidence="17" id="KW-1185">Reference proteome</keyword>
<dbReference type="PANTHER" id="PTHR37984:SF5">
    <property type="entry name" value="PROTEIN NYNRIN-LIKE"/>
    <property type="match status" value="1"/>
</dbReference>
<evidence type="ECO:0000256" key="12">
    <source>
        <dbReference type="PROSITE-ProRule" id="PRU00047"/>
    </source>
</evidence>
<dbReference type="GO" id="GO:0006310">
    <property type="term" value="P:DNA recombination"/>
    <property type="evidence" value="ECO:0007669"/>
    <property type="project" value="UniProtKB-KW"/>
</dbReference>
<keyword evidence="5" id="KW-0540">Nuclease</keyword>
<evidence type="ECO:0000256" key="6">
    <source>
        <dbReference type="ARBA" id="ARBA00022750"/>
    </source>
</evidence>
<evidence type="ECO:0000313" key="17">
    <source>
        <dbReference type="Proteomes" id="UP000887577"/>
    </source>
</evidence>
<reference evidence="18" key="1">
    <citation type="submission" date="2022-11" db="UniProtKB">
        <authorList>
            <consortium name="WormBaseParasite"/>
        </authorList>
    </citation>
    <scope>IDENTIFICATION</scope>
</reference>
<keyword evidence="11" id="KW-0511">Multifunctional enzyme</keyword>
<dbReference type="SUPFAM" id="SSF56672">
    <property type="entry name" value="DNA/RNA polymerases"/>
    <property type="match status" value="1"/>
</dbReference>
<dbReference type="InterPro" id="IPR036875">
    <property type="entry name" value="Znf_CCHC_sf"/>
</dbReference>
<dbReference type="WBParaSite" id="PSU_v2.g10205.t1">
    <property type="protein sequence ID" value="PSU_v2.g10205.t1"/>
    <property type="gene ID" value="PSU_v2.g10205"/>
</dbReference>
<dbReference type="CDD" id="cd00303">
    <property type="entry name" value="retropepsin_like"/>
    <property type="match status" value="1"/>
</dbReference>
<dbReference type="PROSITE" id="PS50879">
    <property type="entry name" value="RNASE_H_1"/>
    <property type="match status" value="1"/>
</dbReference>
<keyword evidence="3" id="KW-0808">Transferase</keyword>
<feature type="domain" description="Reverse transcriptase" evidence="15">
    <location>
        <begin position="941"/>
        <end position="1120"/>
    </location>
</feature>
<dbReference type="GO" id="GO:0004190">
    <property type="term" value="F:aspartic-type endopeptidase activity"/>
    <property type="evidence" value="ECO:0007669"/>
    <property type="project" value="UniProtKB-KW"/>
</dbReference>
<dbReference type="EC" id="2.7.7.49" evidence="1"/>
<dbReference type="InterPro" id="IPR002156">
    <property type="entry name" value="RNaseH_domain"/>
</dbReference>
<dbReference type="InterPro" id="IPR043502">
    <property type="entry name" value="DNA/RNA_pol_sf"/>
</dbReference>
<dbReference type="Proteomes" id="UP000887577">
    <property type="component" value="Unplaced"/>
</dbReference>
<dbReference type="FunFam" id="3.30.70.270:FF:000020">
    <property type="entry name" value="Transposon Tf2-6 polyprotein-like Protein"/>
    <property type="match status" value="1"/>
</dbReference>
<keyword evidence="8" id="KW-0695">RNA-directed DNA polymerase</keyword>